<accession>A0A0F9STG1</accession>
<evidence type="ECO:0000313" key="1">
    <source>
        <dbReference type="EMBL" id="KKN65907.1"/>
    </source>
</evidence>
<comment type="caution">
    <text evidence="1">The sequence shown here is derived from an EMBL/GenBank/DDBJ whole genome shotgun (WGS) entry which is preliminary data.</text>
</comment>
<reference evidence="1" key="1">
    <citation type="journal article" date="2015" name="Nature">
        <title>Complex archaea that bridge the gap between prokaryotes and eukaryotes.</title>
        <authorList>
            <person name="Spang A."/>
            <person name="Saw J.H."/>
            <person name="Jorgensen S.L."/>
            <person name="Zaremba-Niedzwiedzka K."/>
            <person name="Martijn J."/>
            <person name="Lind A.E."/>
            <person name="van Eijk R."/>
            <person name="Schleper C."/>
            <person name="Guy L."/>
            <person name="Ettema T.J."/>
        </authorList>
    </citation>
    <scope>NUCLEOTIDE SEQUENCE</scope>
</reference>
<dbReference type="AlphaFoldDB" id="A0A0F9STG1"/>
<name>A0A0F9STG1_9ZZZZ</name>
<organism evidence="1">
    <name type="scientific">marine sediment metagenome</name>
    <dbReference type="NCBI Taxonomy" id="412755"/>
    <lineage>
        <taxon>unclassified sequences</taxon>
        <taxon>metagenomes</taxon>
        <taxon>ecological metagenomes</taxon>
    </lineage>
</organism>
<protein>
    <submittedName>
        <fullName evidence="1">Uncharacterized protein</fullName>
    </submittedName>
</protein>
<proteinExistence type="predicted"/>
<dbReference type="EMBL" id="LAZR01000514">
    <property type="protein sequence ID" value="KKN65907.1"/>
    <property type="molecule type" value="Genomic_DNA"/>
</dbReference>
<sequence>MFSEHKADCPQCGEAAQRIYSSLEWVWAGEAYRPDGSRREHDDYAPVMRG</sequence>
<gene>
    <name evidence="1" type="ORF">LCGC14_0477240</name>
</gene>